<feature type="chain" id="PRO_5007475287" evidence="2">
    <location>
        <begin position="33"/>
        <end position="418"/>
    </location>
</feature>
<keyword evidence="1" id="KW-0175">Coiled coil</keyword>
<comment type="caution">
    <text evidence="3">The sequence shown here is derived from an EMBL/GenBank/DDBJ whole genome shotgun (WGS) entry which is preliminary data.</text>
</comment>
<name>A0A136LXN9_9BACT</name>
<gene>
    <name evidence="3" type="ORF">TR69_WS6001000431</name>
</gene>
<sequence>MHTRLRSKLHTLGVVISLFAAVVIMLPAPVQAGVEDDLREVQEKLEELRKKKEGINNNINSEKEKSNQYTSELYSLKNKIDLLGTEIEEKELTIEELQLQIAILEENIIAAKSQIEQAESEVAKLQGETDERLVDMYISQKMFSNLDLFVNAEGTDVIKIDLYQNALQQQTNTMLEELDLKKAQLAEQKLKLEEDKVQVERDEVQIQEEKIALEKDKEEIDQQRAIYYRKRNESLAKIDSQEDQLALVTEEEQMALAEQRRLEQIVFDRVNSIPNGAYVTRGTIIGAQGCTGYCTGPHLHFGTVLNGVYQNPCSLIPAGSLGGCGGGNGTISFPMSGSYVLTSGYGWRWGKFHYGLDIANYNSSAPIYAAHDGYMISGFEPCSSSNPLCKNGGANYKIICQNKNNCNNGLKTLYWHLR</sequence>
<dbReference type="Gene3D" id="6.10.250.3150">
    <property type="match status" value="1"/>
</dbReference>
<keyword evidence="2" id="KW-0732">Signal</keyword>
<dbReference type="PANTHER" id="PTHR21666">
    <property type="entry name" value="PEPTIDASE-RELATED"/>
    <property type="match status" value="1"/>
</dbReference>
<protein>
    <submittedName>
        <fullName evidence="3">Peptidase family M23</fullName>
    </submittedName>
</protein>
<organism evidence="3 4">
    <name type="scientific">candidate division WS6 bacterium OLB20</name>
    <dbReference type="NCBI Taxonomy" id="1617426"/>
    <lineage>
        <taxon>Bacteria</taxon>
        <taxon>Candidatus Dojkabacteria</taxon>
    </lineage>
</organism>
<dbReference type="GO" id="GO:0004222">
    <property type="term" value="F:metalloendopeptidase activity"/>
    <property type="evidence" value="ECO:0007669"/>
    <property type="project" value="TreeGrafter"/>
</dbReference>
<dbReference type="EMBL" id="JYNZ01000003">
    <property type="protein sequence ID" value="KXK26428.1"/>
    <property type="molecule type" value="Genomic_DNA"/>
</dbReference>
<feature type="coiled-coil region" evidence="1">
    <location>
        <begin position="31"/>
        <end position="128"/>
    </location>
</feature>
<dbReference type="Proteomes" id="UP000070457">
    <property type="component" value="Unassembled WGS sequence"/>
</dbReference>
<evidence type="ECO:0000256" key="2">
    <source>
        <dbReference type="SAM" id="SignalP"/>
    </source>
</evidence>
<feature type="coiled-coil region" evidence="1">
    <location>
        <begin position="168"/>
        <end position="226"/>
    </location>
</feature>
<evidence type="ECO:0000256" key="1">
    <source>
        <dbReference type="SAM" id="Coils"/>
    </source>
</evidence>
<evidence type="ECO:0000313" key="4">
    <source>
        <dbReference type="Proteomes" id="UP000070457"/>
    </source>
</evidence>
<evidence type="ECO:0000313" key="3">
    <source>
        <dbReference type="EMBL" id="KXK26428.1"/>
    </source>
</evidence>
<dbReference type="PANTHER" id="PTHR21666:SF270">
    <property type="entry name" value="MUREIN HYDROLASE ACTIVATOR ENVC"/>
    <property type="match status" value="1"/>
</dbReference>
<dbReference type="SUPFAM" id="SSF51261">
    <property type="entry name" value="Duplicated hybrid motif"/>
    <property type="match status" value="2"/>
</dbReference>
<dbReference type="InterPro" id="IPR011055">
    <property type="entry name" value="Dup_hybrid_motif"/>
</dbReference>
<dbReference type="CDD" id="cd12797">
    <property type="entry name" value="M23_peptidase"/>
    <property type="match status" value="1"/>
</dbReference>
<dbReference type="STRING" id="1617426.TR69_WS6001000431"/>
<dbReference type="Gene3D" id="2.70.70.10">
    <property type="entry name" value="Glucose Permease (Domain IIA)"/>
    <property type="match status" value="2"/>
</dbReference>
<dbReference type="AlphaFoldDB" id="A0A136LXN9"/>
<reference evidence="3 4" key="1">
    <citation type="submission" date="2015-02" db="EMBL/GenBank/DDBJ databases">
        <title>Improved understanding of the partial-nitritation anammox process through 23 genomes representing the majority of the microbial community.</title>
        <authorList>
            <person name="Speth D.R."/>
            <person name="In T Zandt M."/>
            <person name="Guerrero Cruz S."/>
            <person name="Jetten M.S."/>
            <person name="Dutilh B.E."/>
        </authorList>
    </citation>
    <scope>NUCLEOTIDE SEQUENCE [LARGE SCALE GENOMIC DNA]</scope>
    <source>
        <strain evidence="3">OLB20</strain>
    </source>
</reference>
<accession>A0A136LXN9</accession>
<proteinExistence type="predicted"/>
<dbReference type="InterPro" id="IPR050570">
    <property type="entry name" value="Cell_wall_metabolism_enzyme"/>
</dbReference>
<feature type="signal peptide" evidence="2">
    <location>
        <begin position="1"/>
        <end position="32"/>
    </location>
</feature>